<sequence length="163" mass="18650">MGLEQIIDSSILDIFPLMPSTGAWPFTMIRIDRNELSDLEMDKPLFAPFQLLVLKRTDFNDKDLLDYAIKSKEYHTILPPFRSNFLENYSITIGNEKELQEWADKTTSLAIGLVINTALLKGIQFIPIATDLSALDLRMGLVQKKLRSHQLFDAYQIDPSFLV</sequence>
<evidence type="ECO:0000313" key="1">
    <source>
        <dbReference type="EMBL" id="MEJ2902301.1"/>
    </source>
</evidence>
<proteinExistence type="predicted"/>
<comment type="caution">
    <text evidence="1">The sequence shown here is derived from an EMBL/GenBank/DDBJ whole genome shotgun (WGS) entry which is preliminary data.</text>
</comment>
<protein>
    <submittedName>
        <fullName evidence="1">Uncharacterized protein</fullName>
    </submittedName>
</protein>
<name>A0ABU8NJC0_9SPHI</name>
<dbReference type="Proteomes" id="UP001378956">
    <property type="component" value="Unassembled WGS sequence"/>
</dbReference>
<evidence type="ECO:0000313" key="2">
    <source>
        <dbReference type="Proteomes" id="UP001378956"/>
    </source>
</evidence>
<dbReference type="RefSeq" id="WP_172662681.1">
    <property type="nucleotide sequence ID" value="NZ_JABMKW010000020.1"/>
</dbReference>
<gene>
    <name evidence="1" type="ORF">WAE58_07685</name>
</gene>
<dbReference type="EMBL" id="JBBEUB010000002">
    <property type="protein sequence ID" value="MEJ2902301.1"/>
    <property type="molecule type" value="Genomic_DNA"/>
</dbReference>
<reference evidence="1 2" key="1">
    <citation type="submission" date="2024-03" db="EMBL/GenBank/DDBJ databases">
        <title>Sequence of Lycoming College Course Isolates.</title>
        <authorList>
            <person name="Plotts O."/>
            <person name="Newman J."/>
        </authorList>
    </citation>
    <scope>NUCLEOTIDE SEQUENCE [LARGE SCALE GENOMIC DNA]</scope>
    <source>
        <strain evidence="1 2">CJB-3</strain>
    </source>
</reference>
<organism evidence="1 2">
    <name type="scientific">Pedobacter panaciterrae</name>
    <dbReference type="NCBI Taxonomy" id="363849"/>
    <lineage>
        <taxon>Bacteria</taxon>
        <taxon>Pseudomonadati</taxon>
        <taxon>Bacteroidota</taxon>
        <taxon>Sphingobacteriia</taxon>
        <taxon>Sphingobacteriales</taxon>
        <taxon>Sphingobacteriaceae</taxon>
        <taxon>Pedobacter</taxon>
    </lineage>
</organism>
<accession>A0ABU8NJC0</accession>
<keyword evidence="2" id="KW-1185">Reference proteome</keyword>